<dbReference type="CDD" id="cd01284">
    <property type="entry name" value="Riboflavin_deaminase-reductase"/>
    <property type="match status" value="1"/>
</dbReference>
<feature type="binding site" evidence="15">
    <location>
        <position position="69"/>
    </location>
    <ligand>
        <name>Zn(2+)</name>
        <dbReference type="ChEBI" id="CHEBI:29105"/>
        <note>catalytic</note>
    </ligand>
</feature>
<feature type="binding site" evidence="14">
    <location>
        <position position="148"/>
    </location>
    <ligand>
        <name>NADP(+)</name>
        <dbReference type="ChEBI" id="CHEBI:58349"/>
    </ligand>
</feature>
<feature type="binding site" evidence="14">
    <location>
        <position position="288"/>
    </location>
    <ligand>
        <name>substrate</name>
    </ligand>
</feature>
<keyword evidence="11" id="KW-0511">Multifunctional enzyme</keyword>
<comment type="cofactor">
    <cofactor evidence="12 15">
        <name>Zn(2+)</name>
        <dbReference type="ChEBI" id="CHEBI:29105"/>
    </cofactor>
    <text evidence="12 15">Binds 1 zinc ion.</text>
</comment>
<evidence type="ECO:0000256" key="3">
    <source>
        <dbReference type="ARBA" id="ARBA00004910"/>
    </source>
</evidence>
<dbReference type="GO" id="GO:0050661">
    <property type="term" value="F:NADP binding"/>
    <property type="evidence" value="ECO:0007669"/>
    <property type="project" value="InterPro"/>
</dbReference>
<keyword evidence="10 12" id="KW-0560">Oxidoreductase</keyword>
<dbReference type="InterPro" id="IPR050765">
    <property type="entry name" value="Riboflavin_Biosynth_HTPR"/>
</dbReference>
<feature type="binding site" evidence="14">
    <location>
        <position position="201"/>
    </location>
    <ligand>
        <name>substrate</name>
    </ligand>
</feature>
<feature type="binding site" evidence="14">
    <location>
        <position position="198"/>
    </location>
    <ligand>
        <name>substrate</name>
    </ligand>
</feature>
<evidence type="ECO:0000256" key="10">
    <source>
        <dbReference type="ARBA" id="ARBA00023002"/>
    </source>
</evidence>
<proteinExistence type="inferred from homology"/>
<evidence type="ECO:0000256" key="1">
    <source>
        <dbReference type="ARBA" id="ARBA00002151"/>
    </source>
</evidence>
<comment type="catalytic activity">
    <reaction evidence="12">
        <text>5-amino-6-(5-phospho-D-ribitylamino)uracil + NADP(+) = 5-amino-6-(5-phospho-D-ribosylamino)uracil + NADPH + H(+)</text>
        <dbReference type="Rhea" id="RHEA:17845"/>
        <dbReference type="ChEBI" id="CHEBI:15378"/>
        <dbReference type="ChEBI" id="CHEBI:57783"/>
        <dbReference type="ChEBI" id="CHEBI:58349"/>
        <dbReference type="ChEBI" id="CHEBI:58421"/>
        <dbReference type="ChEBI" id="CHEBI:58453"/>
        <dbReference type="EC" id="1.1.1.193"/>
    </reaction>
</comment>
<dbReference type="GO" id="GO:0009231">
    <property type="term" value="P:riboflavin biosynthetic process"/>
    <property type="evidence" value="ECO:0007669"/>
    <property type="project" value="UniProtKB-UniPathway"/>
</dbReference>
<comment type="function">
    <text evidence="1 12">Converts 2,5-diamino-6-(ribosylamino)-4(3h)-pyrimidinone 5'-phosphate into 5-amino-6-(ribosylamino)-2,4(1h,3h)-pyrimidinedione 5'-phosphate.</text>
</comment>
<evidence type="ECO:0000256" key="8">
    <source>
        <dbReference type="ARBA" id="ARBA00022833"/>
    </source>
</evidence>
<dbReference type="NCBIfam" id="TIGR00326">
    <property type="entry name" value="eubact_ribD"/>
    <property type="match status" value="1"/>
</dbReference>
<dbReference type="EC" id="1.1.1.193" evidence="12"/>
<dbReference type="EC" id="3.5.4.26" evidence="12"/>
<dbReference type="Pfam" id="PF00383">
    <property type="entry name" value="dCMP_cyt_deam_1"/>
    <property type="match status" value="1"/>
</dbReference>
<dbReference type="SUPFAM" id="SSF53597">
    <property type="entry name" value="Dihydrofolate reductase-like"/>
    <property type="match status" value="1"/>
</dbReference>
<keyword evidence="12 17" id="KW-0378">Hydrolase</keyword>
<dbReference type="PANTHER" id="PTHR38011">
    <property type="entry name" value="DIHYDROFOLATE REDUCTASE FAMILY PROTEIN (AFU_ORTHOLOGUE AFUA_8G06820)"/>
    <property type="match status" value="1"/>
</dbReference>
<evidence type="ECO:0000256" key="9">
    <source>
        <dbReference type="ARBA" id="ARBA00022857"/>
    </source>
</evidence>
<dbReference type="GO" id="GO:0008835">
    <property type="term" value="F:diaminohydroxyphosphoribosylaminopyrimidine deaminase activity"/>
    <property type="evidence" value="ECO:0007669"/>
    <property type="project" value="UniProtKB-EC"/>
</dbReference>
<dbReference type="NCBIfam" id="TIGR00227">
    <property type="entry name" value="ribD_Cterm"/>
    <property type="match status" value="1"/>
</dbReference>
<comment type="catalytic activity">
    <reaction evidence="12">
        <text>2,5-diamino-6-hydroxy-4-(5-phosphoribosylamino)-pyrimidine + H2O + H(+) = 5-amino-6-(5-phospho-D-ribosylamino)uracil + NH4(+)</text>
        <dbReference type="Rhea" id="RHEA:21868"/>
        <dbReference type="ChEBI" id="CHEBI:15377"/>
        <dbReference type="ChEBI" id="CHEBI:15378"/>
        <dbReference type="ChEBI" id="CHEBI:28938"/>
        <dbReference type="ChEBI" id="CHEBI:58453"/>
        <dbReference type="ChEBI" id="CHEBI:58614"/>
        <dbReference type="EC" id="3.5.4.26"/>
    </reaction>
</comment>
<dbReference type="PIRSF" id="PIRSF006769">
    <property type="entry name" value="RibD"/>
    <property type="match status" value="1"/>
</dbReference>
<dbReference type="InterPro" id="IPR004794">
    <property type="entry name" value="Eubact_RibD"/>
</dbReference>
<dbReference type="Gene3D" id="3.40.140.10">
    <property type="entry name" value="Cytidine Deaminase, domain 2"/>
    <property type="match status" value="1"/>
</dbReference>
<dbReference type="PROSITE" id="PS51747">
    <property type="entry name" value="CYT_DCMP_DEAMINASES_2"/>
    <property type="match status" value="1"/>
</dbReference>
<dbReference type="InterPro" id="IPR024072">
    <property type="entry name" value="DHFR-like_dom_sf"/>
</dbReference>
<feature type="binding site" evidence="14">
    <location>
        <position position="162"/>
    </location>
    <ligand>
        <name>substrate</name>
    </ligand>
</feature>
<keyword evidence="6 12" id="KW-0686">Riboflavin biosynthesis</keyword>
<reference evidence="17" key="1">
    <citation type="submission" date="2021-04" db="EMBL/GenBank/DDBJ databases">
        <authorList>
            <person name="Yoon J."/>
        </authorList>
    </citation>
    <scope>NUCLEOTIDE SEQUENCE</scope>
    <source>
        <strain evidence="17">KMU-90</strain>
    </source>
</reference>
<dbReference type="AlphaFoldDB" id="A0A8J8B8B4"/>
<dbReference type="Gene3D" id="3.40.430.10">
    <property type="entry name" value="Dihydrofolate Reductase, subunit A"/>
    <property type="match status" value="1"/>
</dbReference>
<feature type="binding site" evidence="14">
    <location>
        <begin position="290"/>
        <end position="296"/>
    </location>
    <ligand>
        <name>NADP(+)</name>
        <dbReference type="ChEBI" id="CHEBI:58349"/>
    </ligand>
</feature>
<evidence type="ECO:0000259" key="16">
    <source>
        <dbReference type="PROSITE" id="PS51747"/>
    </source>
</evidence>
<evidence type="ECO:0000256" key="14">
    <source>
        <dbReference type="PIRSR" id="PIRSR006769-2"/>
    </source>
</evidence>
<keyword evidence="7 12" id="KW-0479">Metal-binding</keyword>
<name>A0A8J8B8B4_9RHOB</name>
<dbReference type="InterPro" id="IPR016192">
    <property type="entry name" value="APOBEC/CMP_deaminase_Zn-bd"/>
</dbReference>
<dbReference type="Pfam" id="PF01872">
    <property type="entry name" value="RibD_C"/>
    <property type="match status" value="1"/>
</dbReference>
<evidence type="ECO:0000256" key="6">
    <source>
        <dbReference type="ARBA" id="ARBA00022619"/>
    </source>
</evidence>
<evidence type="ECO:0000313" key="18">
    <source>
        <dbReference type="Proteomes" id="UP000681356"/>
    </source>
</evidence>
<sequence>MAHALALGRRGMGHVWPNPAVGCVIVSRGRIVGRGWTQPGGRPHAETEALAQAGTAARNATAYVTLEPCAHHGKTPPCAEALIAAGVARVVAPLEDSDPRVAGQGFALLRAAGVEVTNGVMAAEAQADHAGFFLRVEQGRPFVTLKLALSLDGRIATASGESRWITGPEARRVVHGLRARHDAVMVGGGTARADDPALTVRGFGTVSQPVRVVVSRLLDLPLMGQLARTAQEVPVWICHGPDVSTELRDAWQGLGARLFSCALAGGRLAPQSVLHALGEAGLTRVLCEGGGQLAASLLAEDLVDELQVFSAGVVLGAEGVPGIGALGIGALSEAPRLALAEQRGVGNDMYSIWRRN</sequence>
<gene>
    <name evidence="17" type="primary">ribD</name>
    <name evidence="17" type="ORF">KB874_14640</name>
</gene>
<dbReference type="EMBL" id="JAGTUU010000005">
    <property type="protein sequence ID" value="MBS0125327.1"/>
    <property type="molecule type" value="Genomic_DNA"/>
</dbReference>
<evidence type="ECO:0000313" key="17">
    <source>
        <dbReference type="EMBL" id="MBS0125327.1"/>
    </source>
</evidence>
<evidence type="ECO:0000256" key="7">
    <source>
        <dbReference type="ARBA" id="ARBA00022723"/>
    </source>
</evidence>
<comment type="pathway">
    <text evidence="2 12">Cofactor biosynthesis; riboflavin biosynthesis; 5-amino-6-(D-ribitylamino)uracil from GTP: step 2/4.</text>
</comment>
<dbReference type="InterPro" id="IPR002734">
    <property type="entry name" value="RibDG_C"/>
</dbReference>
<evidence type="ECO:0000256" key="15">
    <source>
        <dbReference type="PIRSR" id="PIRSR006769-3"/>
    </source>
</evidence>
<feature type="binding site" evidence="14">
    <location>
        <position position="164"/>
    </location>
    <ligand>
        <name>NADP(+)</name>
        <dbReference type="ChEBI" id="CHEBI:58349"/>
    </ligand>
</feature>
<dbReference type="InterPro" id="IPR011549">
    <property type="entry name" value="RibD_C"/>
</dbReference>
<feature type="binding site" evidence="14">
    <location>
        <position position="178"/>
    </location>
    <ligand>
        <name>substrate</name>
    </ligand>
</feature>
<feature type="binding site" evidence="15">
    <location>
        <position position="78"/>
    </location>
    <ligand>
        <name>Zn(2+)</name>
        <dbReference type="ChEBI" id="CHEBI:29105"/>
        <note>catalytic</note>
    </ligand>
</feature>
<organism evidence="17 18">
    <name type="scientific">Thetidibacter halocola</name>
    <dbReference type="NCBI Taxonomy" id="2827239"/>
    <lineage>
        <taxon>Bacteria</taxon>
        <taxon>Pseudomonadati</taxon>
        <taxon>Pseudomonadota</taxon>
        <taxon>Alphaproteobacteria</taxon>
        <taxon>Rhodobacterales</taxon>
        <taxon>Roseobacteraceae</taxon>
        <taxon>Thetidibacter</taxon>
    </lineage>
</organism>
<keyword evidence="18" id="KW-1185">Reference proteome</keyword>
<keyword evidence="9 12" id="KW-0521">NADP</keyword>
<evidence type="ECO:0000256" key="5">
    <source>
        <dbReference type="ARBA" id="ARBA00007417"/>
    </source>
</evidence>
<feature type="active site" description="Proton donor" evidence="13">
    <location>
        <position position="46"/>
    </location>
</feature>
<feature type="domain" description="CMP/dCMP-type deaminase" evidence="16">
    <location>
        <begin position="1"/>
        <end position="109"/>
    </location>
</feature>
<dbReference type="InterPro" id="IPR002125">
    <property type="entry name" value="CMP_dCMP_dom"/>
</dbReference>
<evidence type="ECO:0000256" key="11">
    <source>
        <dbReference type="ARBA" id="ARBA00023268"/>
    </source>
</evidence>
<dbReference type="InterPro" id="IPR016193">
    <property type="entry name" value="Cytidine_deaminase-like"/>
</dbReference>
<comment type="similarity">
    <text evidence="4 12">In the N-terminal section; belongs to the cytidine and deoxycytidylate deaminase family.</text>
</comment>
<protein>
    <recommendedName>
        <fullName evidence="12">Riboflavin biosynthesis protein RibD</fullName>
    </recommendedName>
    <domain>
        <recommendedName>
            <fullName evidence="12">Diaminohydroxyphosphoribosylaminopyrimidine deaminase</fullName>
            <shortName evidence="12">DRAP deaminase</shortName>
            <ecNumber evidence="12">3.5.4.26</ecNumber>
        </recommendedName>
        <alternativeName>
            <fullName evidence="12">Riboflavin-specific deaminase</fullName>
        </alternativeName>
    </domain>
    <domain>
        <recommendedName>
            <fullName evidence="12">5-amino-6-(5-phosphoribosylamino)uracil reductase</fullName>
            <ecNumber evidence="12">1.1.1.193</ecNumber>
        </recommendedName>
        <alternativeName>
            <fullName evidence="12">HTP reductase</fullName>
        </alternativeName>
    </domain>
</protein>
<evidence type="ECO:0000256" key="4">
    <source>
        <dbReference type="ARBA" id="ARBA00005259"/>
    </source>
</evidence>
<dbReference type="SUPFAM" id="SSF53927">
    <property type="entry name" value="Cytidine deaminase-like"/>
    <property type="match status" value="1"/>
</dbReference>
<dbReference type="GO" id="GO:0008270">
    <property type="term" value="F:zinc ion binding"/>
    <property type="evidence" value="ECO:0007669"/>
    <property type="project" value="InterPro"/>
</dbReference>
<comment type="pathway">
    <text evidence="3 12">Cofactor biosynthesis; riboflavin biosynthesis; 5-amino-6-(D-ribitylamino)uracil from GTP: step 3/4.</text>
</comment>
<accession>A0A8J8B8B4</accession>
<feature type="binding site" evidence="14">
    <location>
        <position position="190"/>
    </location>
    <ligand>
        <name>NADP(+)</name>
        <dbReference type="ChEBI" id="CHEBI:58349"/>
    </ligand>
</feature>
<dbReference type="UniPathway" id="UPA00275">
    <property type="reaction ID" value="UER00401"/>
</dbReference>
<dbReference type="GO" id="GO:0008703">
    <property type="term" value="F:5-amino-6-(5-phosphoribosylamino)uracil reductase activity"/>
    <property type="evidence" value="ECO:0007669"/>
    <property type="project" value="UniProtKB-EC"/>
</dbReference>
<keyword evidence="8 12" id="KW-0862">Zinc</keyword>
<evidence type="ECO:0000256" key="13">
    <source>
        <dbReference type="PIRSR" id="PIRSR006769-1"/>
    </source>
</evidence>
<comment type="caution">
    <text evidence="17">The sequence shown here is derived from an EMBL/GenBank/DDBJ whole genome shotgun (WGS) entry which is preliminary data.</text>
</comment>
<dbReference type="PANTHER" id="PTHR38011:SF7">
    <property type="entry name" value="2,5-DIAMINO-6-RIBOSYLAMINO-4(3H)-PYRIMIDINONE 5'-PHOSPHATE REDUCTASE"/>
    <property type="match status" value="1"/>
</dbReference>
<evidence type="ECO:0000256" key="2">
    <source>
        <dbReference type="ARBA" id="ARBA00004882"/>
    </source>
</evidence>
<dbReference type="Proteomes" id="UP000681356">
    <property type="component" value="Unassembled WGS sequence"/>
</dbReference>
<comment type="similarity">
    <text evidence="5 12">In the C-terminal section; belongs to the HTP reductase family.</text>
</comment>
<feature type="binding site" evidence="15">
    <location>
        <position position="44"/>
    </location>
    <ligand>
        <name>Zn(2+)</name>
        <dbReference type="ChEBI" id="CHEBI:29105"/>
        <note>catalytic</note>
    </ligand>
</feature>
<feature type="binding site" evidence="14">
    <location>
        <position position="194"/>
    </location>
    <ligand>
        <name>NADP(+)</name>
        <dbReference type="ChEBI" id="CHEBI:58349"/>
    </ligand>
</feature>
<dbReference type="PROSITE" id="PS00903">
    <property type="entry name" value="CYT_DCMP_DEAMINASES_1"/>
    <property type="match status" value="1"/>
</dbReference>
<evidence type="ECO:0000256" key="12">
    <source>
        <dbReference type="PIRNR" id="PIRNR006769"/>
    </source>
</evidence>